<dbReference type="FunFam" id="1.10.510.10:FF:000237">
    <property type="entry name" value="G-type lectin S-receptor-like serine/threonine-protein kinase"/>
    <property type="match status" value="1"/>
</dbReference>
<keyword evidence="8 18" id="KW-0547">Nucleotide-binding</keyword>
<dbReference type="PROSITE" id="PS00107">
    <property type="entry name" value="PROTEIN_KINASE_ATP"/>
    <property type="match status" value="1"/>
</dbReference>
<dbReference type="PANTHER" id="PTHR47976">
    <property type="entry name" value="G-TYPE LECTIN S-RECEPTOR-LIKE SERINE/THREONINE-PROTEIN KINASE SD2-5"/>
    <property type="match status" value="1"/>
</dbReference>
<evidence type="ECO:0000256" key="13">
    <source>
        <dbReference type="ARBA" id="ARBA00023157"/>
    </source>
</evidence>
<evidence type="ECO:0000256" key="7">
    <source>
        <dbReference type="ARBA" id="ARBA00022734"/>
    </source>
</evidence>
<keyword evidence="15" id="KW-0325">Glycoprotein</keyword>
<dbReference type="GO" id="GO:0016020">
    <property type="term" value="C:membrane"/>
    <property type="evidence" value="ECO:0007669"/>
    <property type="project" value="UniProtKB-SubCell"/>
</dbReference>
<dbReference type="PIRSF" id="PIRSF000641">
    <property type="entry name" value="SRK"/>
    <property type="match status" value="1"/>
</dbReference>
<keyword evidence="14" id="KW-0675">Receptor</keyword>
<dbReference type="InterPro" id="IPR008271">
    <property type="entry name" value="Ser/Thr_kinase_AS"/>
</dbReference>
<comment type="caution">
    <text evidence="23">The sequence shown here is derived from an EMBL/GenBank/DDBJ whole genome shotgun (WGS) entry which is preliminary data.</text>
</comment>
<keyword evidence="9 18" id="KW-0418">Kinase</keyword>
<evidence type="ECO:0000313" key="23">
    <source>
        <dbReference type="EMBL" id="KAF7848607.1"/>
    </source>
</evidence>
<keyword evidence="3" id="KW-0245">EGF-like domain</keyword>
<keyword evidence="6 20" id="KW-0732">Signal</keyword>
<keyword evidence="11" id="KW-1133">Transmembrane helix</keyword>
<keyword evidence="10 18" id="KW-0067">ATP-binding</keyword>
<dbReference type="PROSITE" id="PS00108">
    <property type="entry name" value="PROTEIN_KINASE_ST"/>
    <property type="match status" value="1"/>
</dbReference>
<dbReference type="Gene3D" id="1.10.510.10">
    <property type="entry name" value="Transferase(Phosphotransferase) domain 1"/>
    <property type="match status" value="1"/>
</dbReference>
<evidence type="ECO:0000259" key="22">
    <source>
        <dbReference type="PROSITE" id="PS50927"/>
    </source>
</evidence>
<dbReference type="PROSITE" id="PS50927">
    <property type="entry name" value="BULB_LECTIN"/>
    <property type="match status" value="2"/>
</dbReference>
<dbReference type="PROSITE" id="PS50011">
    <property type="entry name" value="PROTEIN_KINASE_DOM"/>
    <property type="match status" value="1"/>
</dbReference>
<dbReference type="Pfam" id="PF01453">
    <property type="entry name" value="B_lectin"/>
    <property type="match status" value="1"/>
</dbReference>
<evidence type="ECO:0000256" key="6">
    <source>
        <dbReference type="ARBA" id="ARBA00022729"/>
    </source>
</evidence>
<evidence type="ECO:0000256" key="9">
    <source>
        <dbReference type="ARBA" id="ARBA00022777"/>
    </source>
</evidence>
<proteinExistence type="inferred from homology"/>
<feature type="signal peptide" evidence="20">
    <location>
        <begin position="1"/>
        <end position="18"/>
    </location>
</feature>
<evidence type="ECO:0000259" key="21">
    <source>
        <dbReference type="PROSITE" id="PS50011"/>
    </source>
</evidence>
<evidence type="ECO:0000256" key="18">
    <source>
        <dbReference type="PIRNR" id="PIRNR000641"/>
    </source>
</evidence>
<dbReference type="InterPro" id="IPR017441">
    <property type="entry name" value="Protein_kinase_ATP_BS"/>
</dbReference>
<sequence length="753" mass="84514">MASSYIILIFLLLGYCVAAGSENCLISLNSAINPIADPTSWTSPSGRFAFGFYQEGGGFKVGIWMVHKSQNTTVWTANRDDLPVSSNAALELTHDGRLVLKISPGETQLIANSSESASCAAMDDSGNFILYNQHSEVIWQSFNFPTDTLLGGQSIPTGAGLYSSVSGTNHSTGRFLLSMQSDGNIVLYPKHTEPSGIDAYWASNTCCYLQPVHFHLYLNFTGALLLIDEQGQSELISDPDTSSVNHNSTIYRLILDSGGLLQMYSHRFSENGDDVVSLMRMIPNNKCRVKGLCGFNSYCTMEDEEPLCRCFPGTDYVDSTNQFSGCETIFKEEWCSNAKENLSSSTFKSIDHVYWVDPPYFQVTMEVADCDKSCLEDCDCEVALYDFDQGTCMKQKLPLMYAWTVPEKSFRALFKVGVERIEAANTNNSDSQLRVFKYKKIVESGNFGLTEQLTLRPFSYRELKRATNGFKEELGKGSFGAVYKGTLYRGKRAVAVKRLEKLVNEGEGEFRAEMRVIGATNHRHLVRLLGFCAEASKRLLVYEFMSNGSLADLLFRSERHPDWNERMRIALEIARGILYLHEECDTPIIHCDIKPQNILMDDFWTVKISDFGLAKLLMPDQTKTFTVIRGTRGYMAPEWHKGTPISVKTDVYSYGIMLLEIVFCRRHMDVNASTPEEIVLSSWAYRHFRDGELDKLVLGEEVDKRLLEKLVKVSLWCIQDEPAFRPSMKSVVMMLDGTTEISVPPCPTAAATV</sequence>
<evidence type="ECO:0000313" key="24">
    <source>
        <dbReference type="Proteomes" id="UP000806378"/>
    </source>
</evidence>
<keyword evidence="7" id="KW-0430">Lectin</keyword>
<dbReference type="Gramene" id="rna-gnl|WGS:JABURB|Cocit.L1805.1">
    <property type="protein sequence ID" value="cds-KAF7848607.1"/>
    <property type="gene ID" value="gene-BT93_L1805"/>
</dbReference>
<dbReference type="SMART" id="SM00220">
    <property type="entry name" value="S_TKc"/>
    <property type="match status" value="1"/>
</dbReference>
<evidence type="ECO:0000256" key="10">
    <source>
        <dbReference type="ARBA" id="ARBA00022840"/>
    </source>
</evidence>
<feature type="domain" description="Bulb-type lectin" evidence="22">
    <location>
        <begin position="146"/>
        <end position="275"/>
    </location>
</feature>
<dbReference type="Gene3D" id="3.30.200.20">
    <property type="entry name" value="Phosphorylase Kinase, domain 1"/>
    <property type="match status" value="1"/>
</dbReference>
<keyword evidence="4 18" id="KW-0808">Transferase</keyword>
<dbReference type="InterPro" id="IPR001480">
    <property type="entry name" value="Bulb-type_lectin_dom"/>
</dbReference>
<dbReference type="AlphaFoldDB" id="A0A8T0CLW3"/>
<comment type="similarity">
    <text evidence="18">Belongs to the protein kinase superfamily. Ser/Thr protein kinase family.</text>
</comment>
<keyword evidence="5" id="KW-0812">Transmembrane</keyword>
<dbReference type="SUPFAM" id="SSF56112">
    <property type="entry name" value="Protein kinase-like (PK-like)"/>
    <property type="match status" value="1"/>
</dbReference>
<comment type="catalytic activity">
    <reaction evidence="16 18">
        <text>L-threonyl-[protein] + ATP = O-phospho-L-threonyl-[protein] + ADP + H(+)</text>
        <dbReference type="Rhea" id="RHEA:46608"/>
        <dbReference type="Rhea" id="RHEA-COMP:11060"/>
        <dbReference type="Rhea" id="RHEA-COMP:11605"/>
        <dbReference type="ChEBI" id="CHEBI:15378"/>
        <dbReference type="ChEBI" id="CHEBI:30013"/>
        <dbReference type="ChEBI" id="CHEBI:30616"/>
        <dbReference type="ChEBI" id="CHEBI:61977"/>
        <dbReference type="ChEBI" id="CHEBI:456216"/>
        <dbReference type="EC" id="2.7.11.1"/>
    </reaction>
</comment>
<evidence type="ECO:0000256" key="14">
    <source>
        <dbReference type="ARBA" id="ARBA00023170"/>
    </source>
</evidence>
<dbReference type="InterPro" id="IPR036426">
    <property type="entry name" value="Bulb-type_lectin_dom_sf"/>
</dbReference>
<evidence type="ECO:0000256" key="11">
    <source>
        <dbReference type="ARBA" id="ARBA00022989"/>
    </source>
</evidence>
<name>A0A8T0CLW3_CORYI</name>
<evidence type="ECO:0000256" key="17">
    <source>
        <dbReference type="ARBA" id="ARBA00048679"/>
    </source>
</evidence>
<dbReference type="Proteomes" id="UP000806378">
    <property type="component" value="Unassembled WGS sequence"/>
</dbReference>
<dbReference type="SMART" id="SM00108">
    <property type="entry name" value="B_lectin"/>
    <property type="match status" value="1"/>
</dbReference>
<protein>
    <recommendedName>
        <fullName evidence="18">Receptor-like serine/threonine-protein kinase</fullName>
        <ecNumber evidence="18">2.7.11.1</ecNumber>
    </recommendedName>
</protein>
<dbReference type="InterPro" id="IPR000719">
    <property type="entry name" value="Prot_kinase_dom"/>
</dbReference>
<comment type="subcellular location">
    <subcellularLocation>
        <location evidence="1">Membrane</location>
        <topology evidence="1">Single-pass type I membrane protein</topology>
    </subcellularLocation>
</comment>
<dbReference type="GO" id="GO:0030246">
    <property type="term" value="F:carbohydrate binding"/>
    <property type="evidence" value="ECO:0007669"/>
    <property type="project" value="UniProtKB-KW"/>
</dbReference>
<keyword evidence="12" id="KW-0472">Membrane</keyword>
<dbReference type="Pfam" id="PF00954">
    <property type="entry name" value="S_locus_glycop"/>
    <property type="match status" value="1"/>
</dbReference>
<dbReference type="GO" id="GO:0004674">
    <property type="term" value="F:protein serine/threonine kinase activity"/>
    <property type="evidence" value="ECO:0007669"/>
    <property type="project" value="UniProtKB-KW"/>
</dbReference>
<dbReference type="EC" id="2.7.11.1" evidence="18"/>
<feature type="domain" description="Bulb-type lectin" evidence="22">
    <location>
        <begin position="26"/>
        <end position="143"/>
    </location>
</feature>
<keyword evidence="24" id="KW-1185">Reference proteome</keyword>
<dbReference type="InterPro" id="IPR024171">
    <property type="entry name" value="SRK-like_kinase"/>
</dbReference>
<dbReference type="CDD" id="cd14066">
    <property type="entry name" value="STKc_IRAK"/>
    <property type="match status" value="1"/>
</dbReference>
<dbReference type="OrthoDB" id="1668230at2759"/>
<evidence type="ECO:0000256" key="3">
    <source>
        <dbReference type="ARBA" id="ARBA00022536"/>
    </source>
</evidence>
<dbReference type="GO" id="GO:0048544">
    <property type="term" value="P:recognition of pollen"/>
    <property type="evidence" value="ECO:0007669"/>
    <property type="project" value="InterPro"/>
</dbReference>
<dbReference type="EMBL" id="MU090048">
    <property type="protein sequence ID" value="KAF7848607.1"/>
    <property type="molecule type" value="Genomic_DNA"/>
</dbReference>
<feature type="chain" id="PRO_5035882051" description="Receptor-like serine/threonine-protein kinase" evidence="20">
    <location>
        <begin position="19"/>
        <end position="753"/>
    </location>
</feature>
<gene>
    <name evidence="23" type="ORF">BT93_L1805</name>
</gene>
<dbReference type="Pfam" id="PF00069">
    <property type="entry name" value="Pkinase"/>
    <property type="match status" value="1"/>
</dbReference>
<feature type="binding site" evidence="19">
    <location>
        <position position="497"/>
    </location>
    <ligand>
        <name>ATP</name>
        <dbReference type="ChEBI" id="CHEBI:30616"/>
    </ligand>
</feature>
<reference evidence="23" key="1">
    <citation type="submission" date="2020-05" db="EMBL/GenBank/DDBJ databases">
        <title>WGS assembly of Corymbia citriodora subspecies variegata.</title>
        <authorList>
            <person name="Barry K."/>
            <person name="Hundley H."/>
            <person name="Shu S."/>
            <person name="Jenkins J."/>
            <person name="Grimwood J."/>
            <person name="Baten A."/>
        </authorList>
    </citation>
    <scope>NUCLEOTIDE SEQUENCE</scope>
    <source>
        <strain evidence="23">CV2-018</strain>
    </source>
</reference>
<evidence type="ECO:0000256" key="15">
    <source>
        <dbReference type="ARBA" id="ARBA00023180"/>
    </source>
</evidence>
<evidence type="ECO:0000256" key="8">
    <source>
        <dbReference type="ARBA" id="ARBA00022741"/>
    </source>
</evidence>
<evidence type="ECO:0000256" key="5">
    <source>
        <dbReference type="ARBA" id="ARBA00022692"/>
    </source>
</evidence>
<comment type="catalytic activity">
    <reaction evidence="17 18">
        <text>L-seryl-[protein] + ATP = O-phospho-L-seryl-[protein] + ADP + H(+)</text>
        <dbReference type="Rhea" id="RHEA:17989"/>
        <dbReference type="Rhea" id="RHEA-COMP:9863"/>
        <dbReference type="Rhea" id="RHEA-COMP:11604"/>
        <dbReference type="ChEBI" id="CHEBI:15378"/>
        <dbReference type="ChEBI" id="CHEBI:29999"/>
        <dbReference type="ChEBI" id="CHEBI:30616"/>
        <dbReference type="ChEBI" id="CHEBI:83421"/>
        <dbReference type="ChEBI" id="CHEBI:456216"/>
        <dbReference type="EC" id="2.7.11.1"/>
    </reaction>
</comment>
<dbReference type="GO" id="GO:0005524">
    <property type="term" value="F:ATP binding"/>
    <property type="evidence" value="ECO:0007669"/>
    <property type="project" value="UniProtKB-UniRule"/>
</dbReference>
<organism evidence="23 24">
    <name type="scientific">Corymbia citriodora subsp. variegata</name>
    <dbReference type="NCBI Taxonomy" id="360336"/>
    <lineage>
        <taxon>Eukaryota</taxon>
        <taxon>Viridiplantae</taxon>
        <taxon>Streptophyta</taxon>
        <taxon>Embryophyta</taxon>
        <taxon>Tracheophyta</taxon>
        <taxon>Spermatophyta</taxon>
        <taxon>Magnoliopsida</taxon>
        <taxon>eudicotyledons</taxon>
        <taxon>Gunneridae</taxon>
        <taxon>Pentapetalae</taxon>
        <taxon>rosids</taxon>
        <taxon>malvids</taxon>
        <taxon>Myrtales</taxon>
        <taxon>Myrtaceae</taxon>
        <taxon>Myrtoideae</taxon>
        <taxon>Eucalypteae</taxon>
        <taxon>Corymbia</taxon>
    </lineage>
</organism>
<dbReference type="SUPFAM" id="SSF51110">
    <property type="entry name" value="alpha-D-mannose-specific plant lectins"/>
    <property type="match status" value="2"/>
</dbReference>
<evidence type="ECO:0000256" key="20">
    <source>
        <dbReference type="SAM" id="SignalP"/>
    </source>
</evidence>
<dbReference type="InterPro" id="IPR000858">
    <property type="entry name" value="S_locus_glycoprot_dom"/>
</dbReference>
<dbReference type="FunFam" id="3.30.200.20:FF:000059">
    <property type="entry name" value="S-receptor-like serine/threonine-protein kinase"/>
    <property type="match status" value="1"/>
</dbReference>
<evidence type="ECO:0000256" key="12">
    <source>
        <dbReference type="ARBA" id="ARBA00023136"/>
    </source>
</evidence>
<dbReference type="Gene3D" id="2.90.10.10">
    <property type="entry name" value="Bulb-type lectin domain"/>
    <property type="match status" value="2"/>
</dbReference>
<evidence type="ECO:0000256" key="2">
    <source>
        <dbReference type="ARBA" id="ARBA00022527"/>
    </source>
</evidence>
<keyword evidence="13" id="KW-1015">Disulfide bond</keyword>
<evidence type="ECO:0000256" key="4">
    <source>
        <dbReference type="ARBA" id="ARBA00022679"/>
    </source>
</evidence>
<keyword evidence="2 18" id="KW-0723">Serine/threonine-protein kinase</keyword>
<dbReference type="PANTHER" id="PTHR47976:SF27">
    <property type="entry name" value="RECEPTOR-LIKE SERINE_THREONINE-PROTEIN KINASE"/>
    <property type="match status" value="1"/>
</dbReference>
<accession>A0A8T0CLW3</accession>
<dbReference type="FunFam" id="2.90.10.10:FF:000026">
    <property type="entry name" value="Serine/threonine-protein kinase"/>
    <property type="match status" value="1"/>
</dbReference>
<evidence type="ECO:0000256" key="19">
    <source>
        <dbReference type="PROSITE-ProRule" id="PRU10141"/>
    </source>
</evidence>
<dbReference type="InterPro" id="IPR051343">
    <property type="entry name" value="G-type_lectin_kinases/EP1-like"/>
</dbReference>
<evidence type="ECO:0000256" key="1">
    <source>
        <dbReference type="ARBA" id="ARBA00004479"/>
    </source>
</evidence>
<dbReference type="InterPro" id="IPR011009">
    <property type="entry name" value="Kinase-like_dom_sf"/>
</dbReference>
<evidence type="ECO:0000256" key="16">
    <source>
        <dbReference type="ARBA" id="ARBA00047899"/>
    </source>
</evidence>
<feature type="domain" description="Protein kinase" evidence="21">
    <location>
        <begin position="468"/>
        <end position="741"/>
    </location>
</feature>